<sequence length="284" mass="29563">MVVPAALRALYGDLMILVHDAVGAAESPAVVLLHAGVADRRMWDAVVPSLQHRFRVVRPDLRGYGESPLSLDDADGGGYTNAGDVAALLDELGIEDAAVVGASFGGQVALELATAHPARVRELVLLCPAAPGVPDTAASDAFDAAEHRLLSDGDVEGAVRLNVDTWLGPDADEDTRTALAAMQRRAFEVQLAADAAASAAGEPEPGPREVEIDLPGVKVPTYVVSGAHDMDLLRACAAHVAAQVPGAEHTVLGWAGHLPVLERPDAVRALLLDVLRDDPTVHAP</sequence>
<gene>
    <name evidence="3" type="ORF">GCM10007368_15250</name>
</gene>
<feature type="domain" description="AB hydrolase-1" evidence="2">
    <location>
        <begin position="28"/>
        <end position="261"/>
    </location>
</feature>
<dbReference type="PANTHER" id="PTHR43798">
    <property type="entry name" value="MONOACYLGLYCEROL LIPASE"/>
    <property type="match status" value="1"/>
</dbReference>
<reference evidence="4" key="1">
    <citation type="journal article" date="2019" name="Int. J. Syst. Evol. Microbiol.">
        <title>The Global Catalogue of Microorganisms (GCM) 10K type strain sequencing project: providing services to taxonomists for standard genome sequencing and annotation.</title>
        <authorList>
            <consortium name="The Broad Institute Genomics Platform"/>
            <consortium name="The Broad Institute Genome Sequencing Center for Infectious Disease"/>
            <person name="Wu L."/>
            <person name="Ma J."/>
        </authorList>
    </citation>
    <scope>NUCLEOTIDE SEQUENCE [LARGE SCALE GENOMIC DNA]</scope>
    <source>
        <strain evidence="4">CCM 8653</strain>
    </source>
</reference>
<dbReference type="InterPro" id="IPR050266">
    <property type="entry name" value="AB_hydrolase_sf"/>
</dbReference>
<dbReference type="PRINTS" id="PR00412">
    <property type="entry name" value="EPOXHYDRLASE"/>
</dbReference>
<dbReference type="PANTHER" id="PTHR43798:SF31">
    <property type="entry name" value="AB HYDROLASE SUPERFAMILY PROTEIN YCLE"/>
    <property type="match status" value="1"/>
</dbReference>
<evidence type="ECO:0000259" key="2">
    <source>
        <dbReference type="Pfam" id="PF00561"/>
    </source>
</evidence>
<dbReference type="InterPro" id="IPR029058">
    <property type="entry name" value="AB_hydrolase_fold"/>
</dbReference>
<dbReference type="SUPFAM" id="SSF53474">
    <property type="entry name" value="alpha/beta-Hydrolases"/>
    <property type="match status" value="1"/>
</dbReference>
<keyword evidence="1 3" id="KW-0378">Hydrolase</keyword>
<evidence type="ECO:0000256" key="1">
    <source>
        <dbReference type="ARBA" id="ARBA00022801"/>
    </source>
</evidence>
<organism evidence="3 4">
    <name type="scientific">Isoptericola cucumis</name>
    <dbReference type="NCBI Taxonomy" id="1776856"/>
    <lineage>
        <taxon>Bacteria</taxon>
        <taxon>Bacillati</taxon>
        <taxon>Actinomycetota</taxon>
        <taxon>Actinomycetes</taxon>
        <taxon>Micrococcales</taxon>
        <taxon>Promicromonosporaceae</taxon>
        <taxon>Isoptericola</taxon>
    </lineage>
</organism>
<keyword evidence="4" id="KW-1185">Reference proteome</keyword>
<dbReference type="Proteomes" id="UP000632535">
    <property type="component" value="Unassembled WGS sequence"/>
</dbReference>
<comment type="caution">
    <text evidence="3">The sequence shown here is derived from an EMBL/GenBank/DDBJ whole genome shotgun (WGS) entry which is preliminary data.</text>
</comment>
<dbReference type="InterPro" id="IPR000639">
    <property type="entry name" value="Epox_hydrolase-like"/>
</dbReference>
<evidence type="ECO:0000313" key="4">
    <source>
        <dbReference type="Proteomes" id="UP000632535"/>
    </source>
</evidence>
<protein>
    <submittedName>
        <fullName evidence="3">Alpha/beta hydrolase</fullName>
    </submittedName>
</protein>
<evidence type="ECO:0000313" key="3">
    <source>
        <dbReference type="EMBL" id="GGI07254.1"/>
    </source>
</evidence>
<dbReference type="GO" id="GO:0016787">
    <property type="term" value="F:hydrolase activity"/>
    <property type="evidence" value="ECO:0007669"/>
    <property type="project" value="UniProtKB-KW"/>
</dbReference>
<proteinExistence type="predicted"/>
<dbReference type="PRINTS" id="PR00111">
    <property type="entry name" value="ABHYDROLASE"/>
</dbReference>
<dbReference type="EMBL" id="BMDG01000004">
    <property type="protein sequence ID" value="GGI07254.1"/>
    <property type="molecule type" value="Genomic_DNA"/>
</dbReference>
<dbReference type="Pfam" id="PF00561">
    <property type="entry name" value="Abhydrolase_1"/>
    <property type="match status" value="1"/>
</dbReference>
<accession>A0ABQ2B7J6</accession>
<dbReference type="Gene3D" id="3.40.50.1820">
    <property type="entry name" value="alpha/beta hydrolase"/>
    <property type="match status" value="1"/>
</dbReference>
<name>A0ABQ2B7J6_9MICO</name>
<dbReference type="InterPro" id="IPR000073">
    <property type="entry name" value="AB_hydrolase_1"/>
</dbReference>